<sequence>MNSNSRPVPDLNAMLRGRDPLAPFRITLDVQSVFDQAGLLDRREDDLASCGSREAWRALVDAVATESEKALFQDPDYVIFDPPEDEYGPLNHSQIGHLFDVTIKQIIERAENSEFWPYAEAWERSQFMEEEVFASWKGVEGEYTSAFAKTVRLALADHGVDRFVEIVGPYSAQAGHDHDPLLVALHDFALEATPVPAPPRLFDVAGDQADEGSGGNTKDAIKALTALARHTPDFTYDMVEILATVAANVGSVDQLLPNQDSPTAASLRDIITNLTGTNTDELLRWRTEPIHIYVDAYEKFRESGLVERHYQDADRLAKQVSENRQSLISASANDYEREELKSINSRLASLPSVDDGAEELMDRRHALETAIIGRSRNTEDPHSRALTRSVELQSAVEHRWMDLEEEYVLKVKSTVEDLVAERGLSHLPLEVKNSRWRGDNSHTHDQLAVELHQAALARTPLPDPDSVMPWAIAKVDGTSWSDSYLEHRGTEGGGGHLSPDPYAPDATGPSSAPQVRQVLGPDL</sequence>
<organism evidence="2 3">
    <name type="scientific">Dietzia cinnamea</name>
    <dbReference type="NCBI Taxonomy" id="321318"/>
    <lineage>
        <taxon>Bacteria</taxon>
        <taxon>Bacillati</taxon>
        <taxon>Actinomycetota</taxon>
        <taxon>Actinomycetes</taxon>
        <taxon>Mycobacteriales</taxon>
        <taxon>Dietziaceae</taxon>
        <taxon>Dietzia</taxon>
    </lineage>
</organism>
<feature type="region of interest" description="Disordered" evidence="1">
    <location>
        <begin position="483"/>
        <end position="523"/>
    </location>
</feature>
<reference evidence="2 3" key="1">
    <citation type="submission" date="2019-03" db="EMBL/GenBank/DDBJ databases">
        <title>Root nodule microbial communities of legume samples collected from USA, Mexico and Botswana.</title>
        <authorList>
            <person name="Hirsch A."/>
        </authorList>
    </citation>
    <scope>NUCLEOTIDE SEQUENCE [LARGE SCALE GENOMIC DNA]</scope>
    <source>
        <strain evidence="2 3">55</strain>
    </source>
</reference>
<gene>
    <name evidence="2" type="ORF">EDD19_12433</name>
</gene>
<accession>A0A4R3ZPR2</accession>
<name>A0A4R3ZPR2_9ACTN</name>
<dbReference type="Proteomes" id="UP000295805">
    <property type="component" value="Unassembled WGS sequence"/>
</dbReference>
<dbReference type="EMBL" id="SMCX01000024">
    <property type="protein sequence ID" value="TCW21380.1"/>
    <property type="molecule type" value="Genomic_DNA"/>
</dbReference>
<evidence type="ECO:0000313" key="2">
    <source>
        <dbReference type="EMBL" id="TCW21380.1"/>
    </source>
</evidence>
<dbReference type="RefSeq" id="WP_131886300.1">
    <property type="nucleotide sequence ID" value="NZ_CP143054.1"/>
</dbReference>
<comment type="caution">
    <text evidence="2">The sequence shown here is derived from an EMBL/GenBank/DDBJ whole genome shotgun (WGS) entry which is preliminary data.</text>
</comment>
<evidence type="ECO:0000256" key="1">
    <source>
        <dbReference type="SAM" id="MobiDB-lite"/>
    </source>
</evidence>
<evidence type="ECO:0000313" key="3">
    <source>
        <dbReference type="Proteomes" id="UP000295805"/>
    </source>
</evidence>
<dbReference type="AlphaFoldDB" id="A0A4R3ZPR2"/>
<proteinExistence type="predicted"/>
<protein>
    <submittedName>
        <fullName evidence="2">Uncharacterized protein</fullName>
    </submittedName>
</protein>
<dbReference type="GeneID" id="89532344"/>